<dbReference type="Proteomes" id="UP000762676">
    <property type="component" value="Unassembled WGS sequence"/>
</dbReference>
<name>A0AAV4H125_9GAST</name>
<feature type="region of interest" description="Disordered" evidence="1">
    <location>
        <begin position="66"/>
        <end position="89"/>
    </location>
</feature>
<sequence>MTYFGWIGRARQPCSESELATMDWRHICTKHTITKLPRLTSAHVEKLLKPQNLSYTIARTIENLDRQSGAAPQTCRPGKAGKDQIASSTRRGSIFEVETEIKKKKKF</sequence>
<comment type="caution">
    <text evidence="2">The sequence shown here is derived from an EMBL/GenBank/DDBJ whole genome shotgun (WGS) entry which is preliminary data.</text>
</comment>
<organism evidence="2 3">
    <name type="scientific">Elysia marginata</name>
    <dbReference type="NCBI Taxonomy" id="1093978"/>
    <lineage>
        <taxon>Eukaryota</taxon>
        <taxon>Metazoa</taxon>
        <taxon>Spiralia</taxon>
        <taxon>Lophotrochozoa</taxon>
        <taxon>Mollusca</taxon>
        <taxon>Gastropoda</taxon>
        <taxon>Heterobranchia</taxon>
        <taxon>Euthyneura</taxon>
        <taxon>Panpulmonata</taxon>
        <taxon>Sacoglossa</taxon>
        <taxon>Placobranchoidea</taxon>
        <taxon>Plakobranchidae</taxon>
        <taxon>Elysia</taxon>
    </lineage>
</organism>
<gene>
    <name evidence="2" type="ORF">ElyMa_004327000</name>
</gene>
<dbReference type="AlphaFoldDB" id="A0AAV4H125"/>
<evidence type="ECO:0000313" key="3">
    <source>
        <dbReference type="Proteomes" id="UP000762676"/>
    </source>
</evidence>
<evidence type="ECO:0000256" key="1">
    <source>
        <dbReference type="SAM" id="MobiDB-lite"/>
    </source>
</evidence>
<keyword evidence="3" id="KW-1185">Reference proteome</keyword>
<reference evidence="2 3" key="1">
    <citation type="journal article" date="2021" name="Elife">
        <title>Chloroplast acquisition without the gene transfer in kleptoplastic sea slugs, Plakobranchus ocellatus.</title>
        <authorList>
            <person name="Maeda T."/>
            <person name="Takahashi S."/>
            <person name="Yoshida T."/>
            <person name="Shimamura S."/>
            <person name="Takaki Y."/>
            <person name="Nagai Y."/>
            <person name="Toyoda A."/>
            <person name="Suzuki Y."/>
            <person name="Arimoto A."/>
            <person name="Ishii H."/>
            <person name="Satoh N."/>
            <person name="Nishiyama T."/>
            <person name="Hasebe M."/>
            <person name="Maruyama T."/>
            <person name="Minagawa J."/>
            <person name="Obokata J."/>
            <person name="Shigenobu S."/>
        </authorList>
    </citation>
    <scope>NUCLEOTIDE SEQUENCE [LARGE SCALE GENOMIC DNA]</scope>
</reference>
<evidence type="ECO:0000313" key="2">
    <source>
        <dbReference type="EMBL" id="GFR91414.1"/>
    </source>
</evidence>
<dbReference type="EMBL" id="BMAT01008732">
    <property type="protein sequence ID" value="GFR91414.1"/>
    <property type="molecule type" value="Genomic_DNA"/>
</dbReference>
<accession>A0AAV4H125</accession>
<proteinExistence type="predicted"/>
<protein>
    <submittedName>
        <fullName evidence="2">Uncharacterized protein</fullName>
    </submittedName>
</protein>